<dbReference type="SUPFAM" id="SSF56801">
    <property type="entry name" value="Acetyl-CoA synthetase-like"/>
    <property type="match status" value="1"/>
</dbReference>
<proteinExistence type="inferred from homology"/>
<gene>
    <name evidence="4" type="ORF">J2800_004256</name>
</gene>
<comment type="similarity">
    <text evidence="1">Belongs to the ATP-dependent AMP-binding enzyme family.</text>
</comment>
<dbReference type="Gene3D" id="3.40.50.12780">
    <property type="entry name" value="N-terminal domain of ligase-like"/>
    <property type="match status" value="1"/>
</dbReference>
<dbReference type="EC" id="6.2.1.-" evidence="4"/>
<evidence type="ECO:0000259" key="3">
    <source>
        <dbReference type="Pfam" id="PF00501"/>
    </source>
</evidence>
<feature type="domain" description="AMP-dependent synthetase/ligase" evidence="3">
    <location>
        <begin position="35"/>
        <end position="408"/>
    </location>
</feature>
<dbReference type="Gene3D" id="3.30.300.30">
    <property type="match status" value="1"/>
</dbReference>
<dbReference type="Proteomes" id="UP001262754">
    <property type="component" value="Unassembled WGS sequence"/>
</dbReference>
<evidence type="ECO:0000256" key="2">
    <source>
        <dbReference type="ARBA" id="ARBA00022598"/>
    </source>
</evidence>
<evidence type="ECO:0000256" key="1">
    <source>
        <dbReference type="ARBA" id="ARBA00006432"/>
    </source>
</evidence>
<dbReference type="Pfam" id="PF00501">
    <property type="entry name" value="AMP-binding"/>
    <property type="match status" value="1"/>
</dbReference>
<dbReference type="CDD" id="cd05931">
    <property type="entry name" value="FAAL"/>
    <property type="match status" value="1"/>
</dbReference>
<accession>A0ABU1N5Y7</accession>
<dbReference type="InterPro" id="IPR042099">
    <property type="entry name" value="ANL_N_sf"/>
</dbReference>
<reference evidence="4 5" key="1">
    <citation type="submission" date="2023-07" db="EMBL/GenBank/DDBJ databases">
        <title>Sorghum-associated microbial communities from plants grown in Nebraska, USA.</title>
        <authorList>
            <person name="Schachtman D."/>
        </authorList>
    </citation>
    <scope>NUCLEOTIDE SEQUENCE [LARGE SCALE GENOMIC DNA]</scope>
    <source>
        <strain evidence="4 5">DS2154</strain>
    </source>
</reference>
<evidence type="ECO:0000313" key="4">
    <source>
        <dbReference type="EMBL" id="MDR6533490.1"/>
    </source>
</evidence>
<dbReference type="GO" id="GO:0016874">
    <property type="term" value="F:ligase activity"/>
    <property type="evidence" value="ECO:0007669"/>
    <property type="project" value="UniProtKB-KW"/>
</dbReference>
<comment type="caution">
    <text evidence="4">The sequence shown here is derived from an EMBL/GenBank/DDBJ whole genome shotgun (WGS) entry which is preliminary data.</text>
</comment>
<dbReference type="InterPro" id="IPR000873">
    <property type="entry name" value="AMP-dep_synth/lig_dom"/>
</dbReference>
<dbReference type="EMBL" id="JAVDRL010000013">
    <property type="protein sequence ID" value="MDR6533490.1"/>
    <property type="molecule type" value="Genomic_DNA"/>
</dbReference>
<dbReference type="InterPro" id="IPR040097">
    <property type="entry name" value="FAAL/FAAC"/>
</dbReference>
<evidence type="ECO:0000313" key="5">
    <source>
        <dbReference type="Proteomes" id="UP001262754"/>
    </source>
</evidence>
<keyword evidence="2 4" id="KW-0436">Ligase</keyword>
<dbReference type="PANTHER" id="PTHR22754:SF32">
    <property type="entry name" value="DISCO-INTERACTING PROTEIN 2"/>
    <property type="match status" value="1"/>
</dbReference>
<dbReference type="InterPro" id="IPR045851">
    <property type="entry name" value="AMP-bd_C_sf"/>
</dbReference>
<organism evidence="4 5">
    <name type="scientific">Caulobacter rhizosphaerae</name>
    <dbReference type="NCBI Taxonomy" id="2010972"/>
    <lineage>
        <taxon>Bacteria</taxon>
        <taxon>Pseudomonadati</taxon>
        <taxon>Pseudomonadota</taxon>
        <taxon>Alphaproteobacteria</taxon>
        <taxon>Caulobacterales</taxon>
        <taxon>Caulobacteraceae</taxon>
        <taxon>Caulobacter</taxon>
    </lineage>
</organism>
<dbReference type="PANTHER" id="PTHR22754">
    <property type="entry name" value="DISCO-INTERACTING PROTEIN 2 DIP2 -RELATED"/>
    <property type="match status" value="1"/>
</dbReference>
<name>A0ABU1N5Y7_9CAUL</name>
<dbReference type="NCBIfam" id="NF006624">
    <property type="entry name" value="PRK09192.1"/>
    <property type="match status" value="1"/>
</dbReference>
<sequence>MRFADFPTLTAALDFAAAGETGINLYSLRGELVEALPYARLREQALELAPRLLATGARPGSSVGLIADTEADFVRAFFACQYAGLVPAPLPLPAPLGGRDAYVEQIARMLDSAHAKVLIGPAGMKDWVAEVAAKAPLNFAGALADLPDSKGDALPDVAPDNTCYLQFSSGSTRFPTGVVVTHRALMANAVAITRDGLQVRPTDRAVSWLPLYHDMGLIGFLLSPMTSQMSVDLLPTGAFVRRPLLWLDLITKNGGTISYSPTFGYELCARRAEVASIEHLDLSKWRSAGLGGDMIRTAPLRAFAERFASVGFSDKAFVASYGMAEATLALSMAPLGGGLKTERLDVERLEQHEAVVTEDTERSREFARNGPALPGHQLEVRDENGAVLPERGVGRIFARGPSLMRDYFEQPEETARVLSADGWLDTGDLGYLVDGEIVITGRGKDLIILNGRNIWPQDLEWTAEAEVDGLRSGDVAAFSVPGDGEETVMVLVQARGGDADTRAALVEKIAGVLRLRHQVEAQVQLVGAHALPQTSSGKLSRSKAKTAYLAGAYGERP</sequence>
<protein>
    <submittedName>
        <fullName evidence="4">Fatty-acyl-CoA synthase</fullName>
        <ecNumber evidence="4">6.2.1.-</ecNumber>
    </submittedName>
</protein>
<keyword evidence="5" id="KW-1185">Reference proteome</keyword>